<dbReference type="EMBL" id="CAJVPT010027719">
    <property type="protein sequence ID" value="CAG8684738.1"/>
    <property type="molecule type" value="Genomic_DNA"/>
</dbReference>
<sequence>MSIRLIFTNNSVKNTTLGCDSLGIHYEVSKSKDDGIVSVARWDWHTDQSVTIGQFRLPLFSKDQIKLARDTKLYTQYSSRSFEADNGAVYRWKLKREGINANHVLYYDDEMDGSDPLVKYCRHYRTSNEPSYLEILDSSVMDSLDLIVVTFLIMEKKKRDRDKSSGGN</sequence>
<protein>
    <submittedName>
        <fullName evidence="1">5461_t:CDS:1</fullName>
    </submittedName>
</protein>
<organism evidence="1 2">
    <name type="scientific">Acaulospora colombiana</name>
    <dbReference type="NCBI Taxonomy" id="27376"/>
    <lineage>
        <taxon>Eukaryota</taxon>
        <taxon>Fungi</taxon>
        <taxon>Fungi incertae sedis</taxon>
        <taxon>Mucoromycota</taxon>
        <taxon>Glomeromycotina</taxon>
        <taxon>Glomeromycetes</taxon>
        <taxon>Diversisporales</taxon>
        <taxon>Acaulosporaceae</taxon>
        <taxon>Acaulospora</taxon>
    </lineage>
</organism>
<evidence type="ECO:0000313" key="2">
    <source>
        <dbReference type="Proteomes" id="UP000789525"/>
    </source>
</evidence>
<name>A0ACA9P4T7_9GLOM</name>
<accession>A0ACA9P4T7</accession>
<comment type="caution">
    <text evidence="1">The sequence shown here is derived from an EMBL/GenBank/DDBJ whole genome shotgun (WGS) entry which is preliminary data.</text>
</comment>
<gene>
    <name evidence="1" type="ORF">ACOLOM_LOCUS9499</name>
</gene>
<keyword evidence="2" id="KW-1185">Reference proteome</keyword>
<reference evidence="1" key="1">
    <citation type="submission" date="2021-06" db="EMBL/GenBank/DDBJ databases">
        <authorList>
            <person name="Kallberg Y."/>
            <person name="Tangrot J."/>
            <person name="Rosling A."/>
        </authorList>
    </citation>
    <scope>NUCLEOTIDE SEQUENCE</scope>
    <source>
        <strain evidence="1">CL356</strain>
    </source>
</reference>
<evidence type="ECO:0000313" key="1">
    <source>
        <dbReference type="EMBL" id="CAG8684738.1"/>
    </source>
</evidence>
<dbReference type="Proteomes" id="UP000789525">
    <property type="component" value="Unassembled WGS sequence"/>
</dbReference>
<proteinExistence type="predicted"/>